<feature type="domain" description="KAP NTPase" evidence="1">
    <location>
        <begin position="31"/>
        <end position="232"/>
    </location>
</feature>
<dbReference type="KEGG" id="rsin:B6N60_02705"/>
<dbReference type="AlphaFoldDB" id="A0A975T873"/>
<dbReference type="RefSeq" id="WP_190606089.1">
    <property type="nucleotide sequence ID" value="NZ_CP021056.1"/>
</dbReference>
<name>A0A975T873_9NOST</name>
<keyword evidence="3" id="KW-1185">Reference proteome</keyword>
<reference evidence="2" key="1">
    <citation type="submission" date="2017-04" db="EMBL/GenBank/DDBJ databases">
        <title>Genome deletions in a multicellular cyanobacterial endosymbiont for morphological adaptation in marine diatoms.</title>
        <authorList>
            <person name="Wang Y."/>
            <person name="Gao H."/>
            <person name="Li R."/>
            <person name="Xu X."/>
        </authorList>
    </citation>
    <scope>NUCLEOTIDE SEQUENCE</scope>
    <source>
        <strain evidence="2">FACHB 800</strain>
    </source>
</reference>
<organism evidence="2 3">
    <name type="scientific">Richelia sinica FACHB-800</name>
    <dbReference type="NCBI Taxonomy" id="1357546"/>
    <lineage>
        <taxon>Bacteria</taxon>
        <taxon>Bacillati</taxon>
        <taxon>Cyanobacteriota</taxon>
        <taxon>Cyanophyceae</taxon>
        <taxon>Nostocales</taxon>
        <taxon>Nostocaceae</taxon>
        <taxon>Richelia</taxon>
    </lineage>
</organism>
<proteinExistence type="predicted"/>
<evidence type="ECO:0000313" key="3">
    <source>
        <dbReference type="Proteomes" id="UP000683511"/>
    </source>
</evidence>
<dbReference type="SUPFAM" id="SSF52540">
    <property type="entry name" value="P-loop containing nucleoside triphosphate hydrolases"/>
    <property type="match status" value="1"/>
</dbReference>
<gene>
    <name evidence="2" type="ORF">B6N60_02705</name>
</gene>
<dbReference type="EMBL" id="CP021056">
    <property type="protein sequence ID" value="QXE24003.1"/>
    <property type="molecule type" value="Genomic_DNA"/>
</dbReference>
<dbReference type="Pfam" id="PF07693">
    <property type="entry name" value="KAP_NTPase"/>
    <property type="match status" value="1"/>
</dbReference>
<sequence length="604" mass="70305">MTESTNQANAGVNREEAKSILKRFFENENYRVLAVNGKWGIGKTHLVQTFLEEHHKNYYLYASVFGISSIEQLKARLIANNQSSQGKTESIVSSANKSINKFIFNIFEWFKRISQKLEKTPKLDLKLSEKFSIPITGSLMSIAGDLALEILFNLNVRENSIICIDDLERKSKLPLDEILGFVEYLAQELKCKVVLIYNEDNLAEIDKKALQDYREKVIDREFKLDPTVEENLVVGLKDIHNLEHRDLEVFNEVFIKAGTNNIRVIKKTGWLIKELIPLMKNWEDSLRHQIIRNCIIINLAKIDTDFCKHFSITIDTILSLIDSRYADKNNDNSENRTVAINLLSWLGYNIISLDKEIIQLVETSLYISDTFIKKGEFLNQRELKDQIIQKLYNIEGLFYISFADNEQEIVHKIEGFIKEHHLDLSISEFERIEKLAAMIMMKLDISSYERSLLEKLLKEHLERYYYDDFNSLRVKLHKYPDLEICLQEKKNHYQQTLNISTALSEIIRVNNQLSSLKLEAANEFINNCTVDEFSKWLQNGDSDLYLMVKKLLRMDLPASKNLEQAIRRLAAKSDLNKNRAKYLYNIDIYIDIDIDNPSNSDDAN</sequence>
<dbReference type="InterPro" id="IPR027417">
    <property type="entry name" value="P-loop_NTPase"/>
</dbReference>
<dbReference type="Proteomes" id="UP000683511">
    <property type="component" value="Chromosome"/>
</dbReference>
<dbReference type="InterPro" id="IPR011646">
    <property type="entry name" value="KAP_P-loop"/>
</dbReference>
<accession>A0A975T873</accession>
<dbReference type="Gene3D" id="3.40.50.300">
    <property type="entry name" value="P-loop containing nucleotide triphosphate hydrolases"/>
    <property type="match status" value="1"/>
</dbReference>
<evidence type="ECO:0000313" key="2">
    <source>
        <dbReference type="EMBL" id="QXE24003.1"/>
    </source>
</evidence>
<evidence type="ECO:0000259" key="1">
    <source>
        <dbReference type="Pfam" id="PF07693"/>
    </source>
</evidence>
<protein>
    <recommendedName>
        <fullName evidence="1">KAP NTPase domain-containing protein</fullName>
    </recommendedName>
</protein>